<gene>
    <name evidence="1" type="ORF">A6E74_01555</name>
</gene>
<dbReference type="AlphaFoldDB" id="A0A179EV38"/>
<organism evidence="1 2">
    <name type="scientific">Enterococcus thailandicus</name>
    <dbReference type="NCBI Taxonomy" id="417368"/>
    <lineage>
        <taxon>Bacteria</taxon>
        <taxon>Bacillati</taxon>
        <taxon>Bacillota</taxon>
        <taxon>Bacilli</taxon>
        <taxon>Lactobacillales</taxon>
        <taxon>Enterococcaceae</taxon>
        <taxon>Enterococcus</taxon>
    </lineage>
</organism>
<dbReference type="RefSeq" id="WP_067481051.1">
    <property type="nucleotide sequence ID" value="NZ_LWMN01000001.1"/>
</dbReference>
<dbReference type="Proteomes" id="UP000078516">
    <property type="component" value="Unassembled WGS sequence"/>
</dbReference>
<comment type="caution">
    <text evidence="1">The sequence shown here is derived from an EMBL/GenBank/DDBJ whole genome shotgun (WGS) entry which is preliminary data.</text>
</comment>
<dbReference type="EMBL" id="LWMN01000001">
    <property type="protein sequence ID" value="OAQ57086.1"/>
    <property type="molecule type" value="Genomic_DNA"/>
</dbReference>
<reference evidence="1 2" key="1">
    <citation type="submission" date="2016-04" db="EMBL/GenBank/DDBJ databases">
        <title>Draft genome of an Enterococcus thailandicus strain isolated from bovine feces.</title>
        <authorList>
            <person name="Beukers A.G."/>
            <person name="Zaheer R."/>
            <person name="Goji N."/>
            <person name="Cook S.R."/>
            <person name="Amoako K."/>
            <person name="Chaves A.V."/>
            <person name="Ward M.P."/>
            <person name="Mcallister T.A."/>
        </authorList>
    </citation>
    <scope>NUCLEOTIDE SEQUENCE [LARGE SCALE GENOMIC DNA]</scope>
    <source>
        <strain evidence="1 2">F0711D 46</strain>
    </source>
</reference>
<accession>A0A179EV38</accession>
<protein>
    <submittedName>
        <fullName evidence="1">Phage head-tail adapter protein</fullName>
    </submittedName>
</protein>
<evidence type="ECO:0000313" key="1">
    <source>
        <dbReference type="EMBL" id="OAQ57086.1"/>
    </source>
</evidence>
<proteinExistence type="predicted"/>
<name>A0A179EV38_ENTTH</name>
<sequence length="130" mass="15205">MKKLSINKHYEKPKIVAGDLNIPVSFFEYRSADGPEPGEQQKKELYKCTCLTYKPSMKDMNILRSKETEEGITIKIRDPFTDYIPTNKHKVEIDDYRMIDSGVLKVWEIVDVAPDYEDSRFVKIVLKRQS</sequence>
<keyword evidence="2" id="KW-1185">Reference proteome</keyword>
<evidence type="ECO:0000313" key="2">
    <source>
        <dbReference type="Proteomes" id="UP000078516"/>
    </source>
</evidence>